<proteinExistence type="predicted"/>
<feature type="region of interest" description="Disordered" evidence="1">
    <location>
        <begin position="160"/>
        <end position="184"/>
    </location>
</feature>
<name>A0A8H5JLI1_9HYPO</name>
<feature type="compositionally biased region" description="Low complexity" evidence="1">
    <location>
        <begin position="165"/>
        <end position="178"/>
    </location>
</feature>
<dbReference type="Proteomes" id="UP000522262">
    <property type="component" value="Unassembled WGS sequence"/>
</dbReference>
<protein>
    <submittedName>
        <fullName evidence="2">Uncharacterized protein</fullName>
    </submittedName>
</protein>
<keyword evidence="3" id="KW-1185">Reference proteome</keyword>
<dbReference type="AlphaFoldDB" id="A0A8H5JLI1"/>
<gene>
    <name evidence="2" type="ORF">FMEXI_682</name>
</gene>
<evidence type="ECO:0000256" key="1">
    <source>
        <dbReference type="SAM" id="MobiDB-lite"/>
    </source>
</evidence>
<accession>A0A8H5JLI1</accession>
<sequence>MIIIKRWGSTNAVDTEKLVFKHEFPEKRFCRMEKLREALGDIFGADVWVVEYDGHNIVIKVGSRVDLKQELKARGIIHKSMCKARAIRFFRDRRYDSNPNRPRAHDAFAKDSLALSYFIVSNRPLHATLRDAFPAARAHPATAMREPVPKNIHAEELEVHGNMQSSSSTLMPRSSSRPTIRRPSHDWPAITSVAVLSATQYASDSIA</sequence>
<evidence type="ECO:0000313" key="2">
    <source>
        <dbReference type="EMBL" id="KAF5557518.1"/>
    </source>
</evidence>
<reference evidence="2 3" key="1">
    <citation type="submission" date="2020-05" db="EMBL/GenBank/DDBJ databases">
        <title>Identification and distribution of gene clusters putatively required for synthesis of sphingolipid metabolism inhibitors in phylogenetically diverse species of the filamentous fungus Fusarium.</title>
        <authorList>
            <person name="Kim H.-S."/>
            <person name="Busman M."/>
            <person name="Brown D.W."/>
            <person name="Divon H."/>
            <person name="Uhlig S."/>
            <person name="Proctor R.H."/>
        </authorList>
    </citation>
    <scope>NUCLEOTIDE SEQUENCE [LARGE SCALE GENOMIC DNA]</scope>
    <source>
        <strain evidence="2 3">NRRL 53147</strain>
    </source>
</reference>
<dbReference type="EMBL" id="JAAOAM010000019">
    <property type="protein sequence ID" value="KAF5557518.1"/>
    <property type="molecule type" value="Genomic_DNA"/>
</dbReference>
<evidence type="ECO:0000313" key="3">
    <source>
        <dbReference type="Proteomes" id="UP000522262"/>
    </source>
</evidence>
<organism evidence="2 3">
    <name type="scientific">Fusarium mexicanum</name>
    <dbReference type="NCBI Taxonomy" id="751941"/>
    <lineage>
        <taxon>Eukaryota</taxon>
        <taxon>Fungi</taxon>
        <taxon>Dikarya</taxon>
        <taxon>Ascomycota</taxon>
        <taxon>Pezizomycotina</taxon>
        <taxon>Sordariomycetes</taxon>
        <taxon>Hypocreomycetidae</taxon>
        <taxon>Hypocreales</taxon>
        <taxon>Nectriaceae</taxon>
        <taxon>Fusarium</taxon>
        <taxon>Fusarium fujikuroi species complex</taxon>
    </lineage>
</organism>
<comment type="caution">
    <text evidence="2">The sequence shown here is derived from an EMBL/GenBank/DDBJ whole genome shotgun (WGS) entry which is preliminary data.</text>
</comment>